<gene>
    <name evidence="2" type="ORF">AMSG_12363</name>
</gene>
<keyword evidence="3" id="KW-1185">Reference proteome</keyword>
<keyword evidence="1" id="KW-0472">Membrane</keyword>
<protein>
    <submittedName>
        <fullName evidence="2">Uncharacterized protein</fullName>
    </submittedName>
</protein>
<dbReference type="GeneID" id="25570277"/>
<dbReference type="RefSeq" id="XP_013753527.1">
    <property type="nucleotide sequence ID" value="XM_013898073.1"/>
</dbReference>
<organism evidence="2 3">
    <name type="scientific">Thecamonas trahens ATCC 50062</name>
    <dbReference type="NCBI Taxonomy" id="461836"/>
    <lineage>
        <taxon>Eukaryota</taxon>
        <taxon>Apusozoa</taxon>
        <taxon>Apusomonadida</taxon>
        <taxon>Apusomonadidae</taxon>
        <taxon>Thecamonas</taxon>
    </lineage>
</organism>
<dbReference type="EMBL" id="GL349492">
    <property type="protein sequence ID" value="KNC54884.1"/>
    <property type="molecule type" value="Genomic_DNA"/>
</dbReference>
<evidence type="ECO:0000313" key="2">
    <source>
        <dbReference type="EMBL" id="KNC54884.1"/>
    </source>
</evidence>
<accession>A0A0L0DRD6</accession>
<keyword evidence="1" id="KW-0812">Transmembrane</keyword>
<evidence type="ECO:0000313" key="3">
    <source>
        <dbReference type="Proteomes" id="UP000054408"/>
    </source>
</evidence>
<name>A0A0L0DRD6_THETB</name>
<keyword evidence="1" id="KW-1133">Transmembrane helix</keyword>
<sequence length="101" mass="11488">MRHRRDCGIIHVLILVIRVPVKRRLCGYEQRWSERKQKVCVCVFVCACVCVFMYVCMCVCVCVFVCLCVCVRVGGRGCVLGRSGWPMPNSKQSALCKPRLS</sequence>
<reference evidence="2 3" key="1">
    <citation type="submission" date="2010-05" db="EMBL/GenBank/DDBJ databases">
        <title>The Genome Sequence of Thecamonas trahens ATCC 50062.</title>
        <authorList>
            <consortium name="The Broad Institute Genome Sequencing Platform"/>
            <person name="Russ C."/>
            <person name="Cuomo C."/>
            <person name="Shea T."/>
            <person name="Young S.K."/>
            <person name="Zeng Q."/>
            <person name="Koehrsen M."/>
            <person name="Haas B."/>
            <person name="Borodovsky M."/>
            <person name="Guigo R."/>
            <person name="Alvarado L."/>
            <person name="Berlin A."/>
            <person name="Bochicchio J."/>
            <person name="Borenstein D."/>
            <person name="Chapman S."/>
            <person name="Chen Z."/>
            <person name="Freedman E."/>
            <person name="Gellesch M."/>
            <person name="Goldberg J."/>
            <person name="Griggs A."/>
            <person name="Gujja S."/>
            <person name="Heilman E."/>
            <person name="Heiman D."/>
            <person name="Hepburn T."/>
            <person name="Howarth C."/>
            <person name="Jen D."/>
            <person name="Larson L."/>
            <person name="Mehta T."/>
            <person name="Park D."/>
            <person name="Pearson M."/>
            <person name="Roberts A."/>
            <person name="Saif S."/>
            <person name="Shenoy N."/>
            <person name="Sisk P."/>
            <person name="Stolte C."/>
            <person name="Sykes S."/>
            <person name="Thomson T."/>
            <person name="Walk T."/>
            <person name="White J."/>
            <person name="Yandava C."/>
            <person name="Burger G."/>
            <person name="Gray M.W."/>
            <person name="Holland P.W.H."/>
            <person name="King N."/>
            <person name="Lang F.B.F."/>
            <person name="Roger A.J."/>
            <person name="Ruiz-Trillo I."/>
            <person name="Lander E."/>
            <person name="Nusbaum C."/>
        </authorList>
    </citation>
    <scope>NUCLEOTIDE SEQUENCE [LARGE SCALE GENOMIC DNA]</scope>
    <source>
        <strain evidence="2 3">ATCC 50062</strain>
    </source>
</reference>
<dbReference type="Proteomes" id="UP000054408">
    <property type="component" value="Unassembled WGS sequence"/>
</dbReference>
<feature type="transmembrane region" description="Helical" evidence="1">
    <location>
        <begin position="41"/>
        <end position="74"/>
    </location>
</feature>
<dbReference type="AlphaFoldDB" id="A0A0L0DRD6"/>
<evidence type="ECO:0000256" key="1">
    <source>
        <dbReference type="SAM" id="Phobius"/>
    </source>
</evidence>
<proteinExistence type="predicted"/>